<evidence type="ECO:0000256" key="1">
    <source>
        <dbReference type="SAM" id="MobiDB-lite"/>
    </source>
</evidence>
<dbReference type="Proteomes" id="UP000495940">
    <property type="component" value="Chromosome"/>
</dbReference>
<gene>
    <name evidence="2" type="ORF">CEB94_36965</name>
</gene>
<dbReference type="EMBL" id="CP021978">
    <property type="protein sequence ID" value="QCD59775.1"/>
    <property type="molecule type" value="Genomic_DNA"/>
</dbReference>
<feature type="region of interest" description="Disordered" evidence="1">
    <location>
        <begin position="37"/>
        <end position="59"/>
    </location>
</feature>
<feature type="region of interest" description="Disordered" evidence="1">
    <location>
        <begin position="1"/>
        <end position="20"/>
    </location>
</feature>
<reference evidence="2 3" key="1">
    <citation type="submission" date="2017-06" db="EMBL/GenBank/DDBJ databases">
        <title>Complete Genome Sequence of Streptomyces hawaiiensis NRRL 15010 and insights into acyldepsipeptides biosynthesis.</title>
        <authorList>
            <person name="Mariita R.M."/>
            <person name="Sello J.K."/>
        </authorList>
    </citation>
    <scope>NUCLEOTIDE SEQUENCE [LARGE SCALE GENOMIC DNA]</scope>
    <source>
        <strain evidence="2 3">ATCC 12236</strain>
    </source>
</reference>
<protein>
    <submittedName>
        <fullName evidence="2">Uncharacterized protein</fullName>
    </submittedName>
</protein>
<dbReference type="KEGG" id="shaw:CEB94_36965"/>
<name>A0A6G5RNP1_9ACTN</name>
<organism evidence="2 3">
    <name type="scientific">Streptomyces hawaiiensis</name>
    <dbReference type="NCBI Taxonomy" id="67305"/>
    <lineage>
        <taxon>Bacteria</taxon>
        <taxon>Bacillati</taxon>
        <taxon>Actinomycetota</taxon>
        <taxon>Actinomycetes</taxon>
        <taxon>Kitasatosporales</taxon>
        <taxon>Streptomycetaceae</taxon>
        <taxon>Streptomyces</taxon>
    </lineage>
</organism>
<keyword evidence="3" id="KW-1185">Reference proteome</keyword>
<proteinExistence type="predicted"/>
<evidence type="ECO:0000313" key="2">
    <source>
        <dbReference type="EMBL" id="QCD59775.1"/>
    </source>
</evidence>
<accession>A0A6G5RNP1</accession>
<sequence>MSRSHRPSATRRSSRSQPVALLEELVDRTLAAARDAGTENAIEWMNRNGPDRLTGAFRR</sequence>
<evidence type="ECO:0000313" key="3">
    <source>
        <dbReference type="Proteomes" id="UP000495940"/>
    </source>
</evidence>
<dbReference type="AlphaFoldDB" id="A0A6G5RNP1"/>
<feature type="compositionally biased region" description="Basic residues" evidence="1">
    <location>
        <begin position="1"/>
        <end position="14"/>
    </location>
</feature>